<name>A0A109BCN5_HYPSL</name>
<evidence type="ECO:0000313" key="8">
    <source>
        <dbReference type="Proteomes" id="UP000059074"/>
    </source>
</evidence>
<evidence type="ECO:0000256" key="2">
    <source>
        <dbReference type="ARBA" id="ARBA00022448"/>
    </source>
</evidence>
<sequence>MANSTNGNGKPDEGINLQPQPVKVSVAAQYIKDLSFENPNIEKLMQDPGDQPNLQLMINVGAKNVGPNMYESAIDFDAQATNKHGKIYQLQLVYAGLFRIENIPESALEPFLLVNCPSILFPFVRRLAADLTREGGFPPLLLDPFDFTQLYMARQKEKHAKSGEGESQVKN</sequence>
<dbReference type="GO" id="GO:0015031">
    <property type="term" value="P:protein transport"/>
    <property type="evidence" value="ECO:0007669"/>
    <property type="project" value="UniProtKB-UniRule"/>
</dbReference>
<dbReference type="GO" id="GO:0051262">
    <property type="term" value="P:protein tetramerization"/>
    <property type="evidence" value="ECO:0007669"/>
    <property type="project" value="InterPro"/>
</dbReference>
<keyword evidence="3 6" id="KW-0653">Protein transport</keyword>
<dbReference type="RefSeq" id="WP_068463018.1">
    <property type="nucleotide sequence ID" value="NZ_LMTR01000073.1"/>
</dbReference>
<dbReference type="GO" id="GO:0006457">
    <property type="term" value="P:protein folding"/>
    <property type="evidence" value="ECO:0007669"/>
    <property type="project" value="UniProtKB-UniRule"/>
</dbReference>
<comment type="subcellular location">
    <subcellularLocation>
        <location evidence="6">Cytoplasm</location>
    </subcellularLocation>
</comment>
<accession>A0A109BCN5</accession>
<evidence type="ECO:0000256" key="5">
    <source>
        <dbReference type="ARBA" id="ARBA00023186"/>
    </source>
</evidence>
<dbReference type="Gene3D" id="3.10.420.10">
    <property type="entry name" value="SecB-like"/>
    <property type="match status" value="1"/>
</dbReference>
<evidence type="ECO:0000256" key="4">
    <source>
        <dbReference type="ARBA" id="ARBA00023010"/>
    </source>
</evidence>
<dbReference type="GO" id="GO:0005737">
    <property type="term" value="C:cytoplasm"/>
    <property type="evidence" value="ECO:0007669"/>
    <property type="project" value="UniProtKB-SubCell"/>
</dbReference>
<dbReference type="SUPFAM" id="SSF54611">
    <property type="entry name" value="SecB-like"/>
    <property type="match status" value="1"/>
</dbReference>
<dbReference type="InterPro" id="IPR035958">
    <property type="entry name" value="SecB-like_sf"/>
</dbReference>
<dbReference type="Pfam" id="PF02556">
    <property type="entry name" value="SecB"/>
    <property type="match status" value="1"/>
</dbReference>
<comment type="function">
    <text evidence="6">One of the proteins required for the normal export of preproteins out of the cell cytoplasm. It is a molecular chaperone that binds to a subset of precursor proteins, maintaining them in a translocation-competent state. It also specifically binds to its receptor SecA.</text>
</comment>
<evidence type="ECO:0000313" key="7">
    <source>
        <dbReference type="EMBL" id="KWT66364.1"/>
    </source>
</evidence>
<comment type="subunit">
    <text evidence="6">Homotetramer, a dimer of dimers. One homotetramer interacts with 1 SecA dimer.</text>
</comment>
<organism evidence="7 8">
    <name type="scientific">Hyphomicrobium sulfonivorans</name>
    <dbReference type="NCBI Taxonomy" id="121290"/>
    <lineage>
        <taxon>Bacteria</taxon>
        <taxon>Pseudomonadati</taxon>
        <taxon>Pseudomonadota</taxon>
        <taxon>Alphaproteobacteria</taxon>
        <taxon>Hyphomicrobiales</taxon>
        <taxon>Hyphomicrobiaceae</taxon>
        <taxon>Hyphomicrobium</taxon>
    </lineage>
</organism>
<dbReference type="InterPro" id="IPR003708">
    <property type="entry name" value="SecB"/>
</dbReference>
<proteinExistence type="inferred from homology"/>
<dbReference type="GO" id="GO:0051082">
    <property type="term" value="F:unfolded protein binding"/>
    <property type="evidence" value="ECO:0007669"/>
    <property type="project" value="InterPro"/>
</dbReference>
<protein>
    <recommendedName>
        <fullName evidence="6">Protein-export protein SecB</fullName>
    </recommendedName>
</protein>
<comment type="caution">
    <text evidence="7">The sequence shown here is derived from an EMBL/GenBank/DDBJ whole genome shotgun (WGS) entry which is preliminary data.</text>
</comment>
<dbReference type="PANTHER" id="PTHR36918:SF1">
    <property type="entry name" value="PROTEIN-EXPORT PROTEIN SECB"/>
    <property type="match status" value="1"/>
</dbReference>
<dbReference type="PANTHER" id="PTHR36918">
    <property type="match status" value="1"/>
</dbReference>
<evidence type="ECO:0000256" key="1">
    <source>
        <dbReference type="ARBA" id="ARBA00009990"/>
    </source>
</evidence>
<dbReference type="OrthoDB" id="9795145at2"/>
<dbReference type="EMBL" id="LMTR01000073">
    <property type="protein sequence ID" value="KWT66364.1"/>
    <property type="molecule type" value="Genomic_DNA"/>
</dbReference>
<dbReference type="PATRIC" id="fig|121290.4.peg.463"/>
<keyword evidence="8" id="KW-1185">Reference proteome</keyword>
<gene>
    <name evidence="6" type="primary">secB</name>
    <name evidence="7" type="ORF">APY04_2560</name>
</gene>
<dbReference type="PRINTS" id="PR01594">
    <property type="entry name" value="SECBCHAPRONE"/>
</dbReference>
<comment type="similarity">
    <text evidence="1 6">Belongs to the SecB family.</text>
</comment>
<dbReference type="STRING" id="121290.APY04_2560"/>
<keyword evidence="6" id="KW-0963">Cytoplasm</keyword>
<dbReference type="Proteomes" id="UP000059074">
    <property type="component" value="Unassembled WGS sequence"/>
</dbReference>
<dbReference type="NCBIfam" id="TIGR00809">
    <property type="entry name" value="secB"/>
    <property type="match status" value="1"/>
</dbReference>
<evidence type="ECO:0000256" key="6">
    <source>
        <dbReference type="HAMAP-Rule" id="MF_00821"/>
    </source>
</evidence>
<keyword evidence="2 6" id="KW-0813">Transport</keyword>
<dbReference type="NCBIfam" id="NF004392">
    <property type="entry name" value="PRK05751.1-3"/>
    <property type="match status" value="1"/>
</dbReference>
<evidence type="ECO:0000256" key="3">
    <source>
        <dbReference type="ARBA" id="ARBA00022927"/>
    </source>
</evidence>
<dbReference type="HAMAP" id="MF_00821">
    <property type="entry name" value="SecB"/>
    <property type="match status" value="1"/>
</dbReference>
<reference evidence="7 8" key="1">
    <citation type="submission" date="2015-10" db="EMBL/GenBank/DDBJ databases">
        <title>Transcriptomic analysis of a linuron degrading triple-species bacterial consortium.</title>
        <authorList>
            <person name="Albers P."/>
        </authorList>
    </citation>
    <scope>NUCLEOTIDE SEQUENCE [LARGE SCALE GENOMIC DNA]</scope>
    <source>
        <strain evidence="7 8">WDL6</strain>
    </source>
</reference>
<dbReference type="AlphaFoldDB" id="A0A109BCN5"/>
<keyword evidence="4 6" id="KW-0811">Translocation</keyword>
<keyword evidence="5 6" id="KW-0143">Chaperone</keyword>